<name>A0A834FB36_ORYME</name>
<gene>
    <name evidence="2" type="ORF">FQA47_012284</name>
</gene>
<sequence>MIEDVCIFLQYRNPSCPRRRGAGQSCRALTLHPPRPSHPETCARALREPAERRPAPAAHLSVTPGGTTLWTEPLTVLQEPLRLGWPRFRIPGAVVRTAGKELRTMVSEKNRFLRLFHPRTAGVYYSPRRRRGATAEPDPGDRRCRCSSVRGKPQSRC</sequence>
<comment type="caution">
    <text evidence="2">The sequence shown here is derived from an EMBL/GenBank/DDBJ whole genome shotgun (WGS) entry which is preliminary data.</text>
</comment>
<feature type="region of interest" description="Disordered" evidence="1">
    <location>
        <begin position="126"/>
        <end position="157"/>
    </location>
</feature>
<accession>A0A834FB36</accession>
<evidence type="ECO:0000256" key="1">
    <source>
        <dbReference type="SAM" id="MobiDB-lite"/>
    </source>
</evidence>
<evidence type="ECO:0000313" key="2">
    <source>
        <dbReference type="EMBL" id="KAF6731870.1"/>
    </source>
</evidence>
<organism evidence="2 3">
    <name type="scientific">Oryzias melastigma</name>
    <name type="common">Marine medaka</name>
    <dbReference type="NCBI Taxonomy" id="30732"/>
    <lineage>
        <taxon>Eukaryota</taxon>
        <taxon>Metazoa</taxon>
        <taxon>Chordata</taxon>
        <taxon>Craniata</taxon>
        <taxon>Vertebrata</taxon>
        <taxon>Euteleostomi</taxon>
        <taxon>Actinopterygii</taxon>
        <taxon>Neopterygii</taxon>
        <taxon>Teleostei</taxon>
        <taxon>Neoteleostei</taxon>
        <taxon>Acanthomorphata</taxon>
        <taxon>Ovalentaria</taxon>
        <taxon>Atherinomorphae</taxon>
        <taxon>Beloniformes</taxon>
        <taxon>Adrianichthyidae</taxon>
        <taxon>Oryziinae</taxon>
        <taxon>Oryzias</taxon>
    </lineage>
</organism>
<proteinExistence type="predicted"/>
<reference evidence="2" key="1">
    <citation type="journal article" name="BMC Genomics">
        <title>Long-read sequencing and de novo genome assembly of marine medaka (Oryzias melastigma).</title>
        <authorList>
            <person name="Liang P."/>
            <person name="Saqib H.S.A."/>
            <person name="Ni X."/>
            <person name="Shen Y."/>
        </authorList>
    </citation>
    <scope>NUCLEOTIDE SEQUENCE</scope>
    <source>
        <strain evidence="2">Bigg-433</strain>
    </source>
</reference>
<dbReference type="EMBL" id="WKFB01000205">
    <property type="protein sequence ID" value="KAF6731870.1"/>
    <property type="molecule type" value="Genomic_DNA"/>
</dbReference>
<dbReference type="Proteomes" id="UP000646548">
    <property type="component" value="Unassembled WGS sequence"/>
</dbReference>
<protein>
    <submittedName>
        <fullName evidence="2">Uncharacterized protein</fullName>
    </submittedName>
</protein>
<evidence type="ECO:0000313" key="3">
    <source>
        <dbReference type="Proteomes" id="UP000646548"/>
    </source>
</evidence>
<dbReference type="AlphaFoldDB" id="A0A834FB36"/>